<organism evidence="2 3">
    <name type="scientific">Neonectria magnoliae</name>
    <dbReference type="NCBI Taxonomy" id="2732573"/>
    <lineage>
        <taxon>Eukaryota</taxon>
        <taxon>Fungi</taxon>
        <taxon>Dikarya</taxon>
        <taxon>Ascomycota</taxon>
        <taxon>Pezizomycotina</taxon>
        <taxon>Sordariomycetes</taxon>
        <taxon>Hypocreomycetidae</taxon>
        <taxon>Hypocreales</taxon>
        <taxon>Nectriaceae</taxon>
        <taxon>Neonectria</taxon>
    </lineage>
</organism>
<proteinExistence type="predicted"/>
<accession>A0ABR1IAY1</accession>
<sequence>MQLIRKQGVRKSRGRNGAATAWPAALLLLVGRPYQLPLFPYRNVASNNPLSTSKTYKKHYGEHPDTQCPPFFEPPTVPGTDSHRCRRQADGTGDAGSFQILVDTAFSRIKEIERAQQNIGCSSNILDQVQAQQNGLSQSLEALIREPQRRTPHIVEDMQVVIGVQNDLRDLLGKVQKNQSGGAVKSFMQIMSAGSQEDRQLAQILGRLHRARQNLLLREEGLYSNDTRFDNADAYLHKTSASRDNLDWQRNKTQNEPSFWVGNVGYEATDQLAVPRAHVNDSEFGNGLRFSVGHVSPQGATSFMDHFFRRS</sequence>
<dbReference type="Proteomes" id="UP001498421">
    <property type="component" value="Unassembled WGS sequence"/>
</dbReference>
<feature type="region of interest" description="Disordered" evidence="1">
    <location>
        <begin position="55"/>
        <end position="91"/>
    </location>
</feature>
<reference evidence="2 3" key="1">
    <citation type="journal article" date="2025" name="Microbiol. Resour. Announc.">
        <title>Draft genome sequences for Neonectria magnoliae and Neonectria punicea, canker pathogens of Liriodendron tulipifera and Acer saccharum in West Virginia.</title>
        <authorList>
            <person name="Petronek H.M."/>
            <person name="Kasson M.T."/>
            <person name="Metheny A.M."/>
            <person name="Stauder C.M."/>
            <person name="Lovett B."/>
            <person name="Lynch S.C."/>
            <person name="Garnas J.R."/>
            <person name="Kasson L.R."/>
            <person name="Stajich J.E."/>
        </authorList>
    </citation>
    <scope>NUCLEOTIDE SEQUENCE [LARGE SCALE GENOMIC DNA]</scope>
    <source>
        <strain evidence="2 3">NRRL 64651</strain>
    </source>
</reference>
<evidence type="ECO:0000313" key="2">
    <source>
        <dbReference type="EMBL" id="KAK7430768.1"/>
    </source>
</evidence>
<dbReference type="EMBL" id="JAZAVK010000017">
    <property type="protein sequence ID" value="KAK7430768.1"/>
    <property type="molecule type" value="Genomic_DNA"/>
</dbReference>
<evidence type="ECO:0000313" key="3">
    <source>
        <dbReference type="Proteomes" id="UP001498421"/>
    </source>
</evidence>
<gene>
    <name evidence="2" type="ORF">QQZ08_002812</name>
</gene>
<keyword evidence="3" id="KW-1185">Reference proteome</keyword>
<name>A0ABR1IAY1_9HYPO</name>
<protein>
    <submittedName>
        <fullName evidence="2">Uncharacterized protein</fullName>
    </submittedName>
</protein>
<evidence type="ECO:0000256" key="1">
    <source>
        <dbReference type="SAM" id="MobiDB-lite"/>
    </source>
</evidence>
<comment type="caution">
    <text evidence="2">The sequence shown here is derived from an EMBL/GenBank/DDBJ whole genome shotgun (WGS) entry which is preliminary data.</text>
</comment>